<dbReference type="Proteomes" id="UP000713904">
    <property type="component" value="Unassembled WGS sequence"/>
</dbReference>
<dbReference type="EMBL" id="JABGBW010000002">
    <property type="protein sequence ID" value="MBC2576013.1"/>
    <property type="molecule type" value="Genomic_DNA"/>
</dbReference>
<dbReference type="PANTHER" id="PTHR30032">
    <property type="entry name" value="N-ACETYLMURAMOYL-L-ALANINE AMIDASE-RELATED"/>
    <property type="match status" value="1"/>
</dbReference>
<evidence type="ECO:0000313" key="1">
    <source>
        <dbReference type="EMBL" id="MBC2576013.1"/>
    </source>
</evidence>
<dbReference type="InterPro" id="IPR007253">
    <property type="entry name" value="Cell_wall-bd_2"/>
</dbReference>
<comment type="caution">
    <text evidence="1">The sequence shown here is derived from an EMBL/GenBank/DDBJ whole genome shotgun (WGS) entry which is preliminary data.</text>
</comment>
<dbReference type="InterPro" id="IPR051922">
    <property type="entry name" value="Bact_Sporulation_Assoc"/>
</dbReference>
<sequence>MKLRKKVTTLMMTSLIFAGTLSYSKALNANDIIQIKGKDRYATASKIAGEMGNYETVILVNADKNQLADGLSASGLAGVLRAPILLVNRDRIPNETQLRIEIAKNIYIIGSESSISKNIENSLKNSQMGGFNVKRIGGKNRFETSNNVAKEILNIKGNIGKVFVANGYKGEADAMSISAVAARDGEPILLTNGNKLDNATSSIIEQPRNIYAIGGSSSISPGLVSHMGAKRISGSNRFSTNNAVINEFYKVKPNSFYLSDGYKLVDALTGGPLASKELSPIVLVNATSNKSVLSGAKRIVSLGGISNDVLNSVANATNR</sequence>
<dbReference type="Gene3D" id="3.40.50.12090">
    <property type="match status" value="2"/>
</dbReference>
<evidence type="ECO:0000313" key="2">
    <source>
        <dbReference type="Proteomes" id="UP000713904"/>
    </source>
</evidence>
<accession>A0ABR6TKS6</accession>
<organism evidence="1 2">
    <name type="scientific">Peptostreptococcus canis</name>
    <dbReference type="NCBI Taxonomy" id="1159213"/>
    <lineage>
        <taxon>Bacteria</taxon>
        <taxon>Bacillati</taxon>
        <taxon>Bacillota</taxon>
        <taxon>Clostridia</taxon>
        <taxon>Peptostreptococcales</taxon>
        <taxon>Peptostreptococcaceae</taxon>
        <taxon>Peptostreptococcus</taxon>
    </lineage>
</organism>
<gene>
    <name evidence="1" type="ORF">HLB29_04875</name>
</gene>
<protein>
    <submittedName>
        <fullName evidence="1">Cell wall-binding repeat-containing protein</fullName>
    </submittedName>
</protein>
<proteinExistence type="predicted"/>
<dbReference type="RefSeq" id="WP_185624024.1">
    <property type="nucleotide sequence ID" value="NZ_JABGBW010000002.1"/>
</dbReference>
<dbReference type="Pfam" id="PF04122">
    <property type="entry name" value="CW_binding_2"/>
    <property type="match status" value="3"/>
</dbReference>
<name>A0ABR6TKS6_9FIRM</name>
<keyword evidence="2" id="KW-1185">Reference proteome</keyword>
<dbReference type="PANTHER" id="PTHR30032:SF8">
    <property type="entry name" value="GERMINATION-SPECIFIC N-ACETYLMURAMOYL-L-ALANINE AMIDASE"/>
    <property type="match status" value="1"/>
</dbReference>
<reference evidence="1 2" key="1">
    <citation type="submission" date="2020-05" db="EMBL/GenBank/DDBJ databases">
        <title>Draft genome of xy-202 and genomic insight in genome of the genus Peptostreptococcus.</title>
        <authorList>
            <person name="Zhang Z."/>
        </authorList>
    </citation>
    <scope>NUCLEOTIDE SEQUENCE [LARGE SCALE GENOMIC DNA]</scope>
    <source>
        <strain evidence="1 2">DSM 27025</strain>
    </source>
</reference>